<organism evidence="1">
    <name type="scientific">Cyanidiaceae sp. MX-AZ01</name>
    <dbReference type="NCBI Taxonomy" id="1503164"/>
    <lineage>
        <taxon>Eukaryota</taxon>
        <taxon>Rhodophyta</taxon>
        <taxon>Bangiophyceae</taxon>
        <taxon>Cyanidiales</taxon>
        <taxon>Cyanidiaceae</taxon>
    </lineage>
</organism>
<evidence type="ECO:0000313" key="1">
    <source>
        <dbReference type="EMBL" id="AIA61135.1"/>
    </source>
</evidence>
<dbReference type="AlphaFoldDB" id="A0A060A8J1"/>
<protein>
    <submittedName>
        <fullName evidence="1">O-succinylbenzoic acid-CoA ligase</fullName>
    </submittedName>
</protein>
<sequence>MRCYVTPEYYYGISYRNQVVLASELEVLTYGEYVARKFLKPFDGMMKSGKEQKKIQTSSGKIAWFEWEKELLASVSINKWLKKSDKDKVGCWLPLSHISGWSLFWSSFVCGSLITFGNSLGYVNRCSIVNTQYYRLKYWGKKKNIQILLGAGKTDEACDQSYGATETWAANWIKKPHLKSRLLVYKSGKMLSNQELLLRNWMVCIQKGLWIRIGDIGCLTKQGVWIQSRTDLAYKRAGRSIFIWQIEEAIKNVNEKPIEVIVIAKEDVEMGVKWIAFVDCSKWPPQMPKEKYWQPDVVRRMPKYDGIKPVRGKLSRE</sequence>
<proteinExistence type="predicted"/>
<dbReference type="GO" id="GO:0016874">
    <property type="term" value="F:ligase activity"/>
    <property type="evidence" value="ECO:0007669"/>
    <property type="project" value="UniProtKB-KW"/>
</dbReference>
<gene>
    <name evidence="1" type="primary">mene</name>
</gene>
<dbReference type="EMBL" id="KJ569775">
    <property type="protein sequence ID" value="AIA61135.1"/>
    <property type="molecule type" value="Genomic_DNA"/>
</dbReference>
<reference evidence="1" key="1">
    <citation type="submission" date="2014-03" db="EMBL/GenBank/DDBJ databases">
        <title>Metagenomic reconstruction of the complete chloroplast and mitochondrial genomes of a novel unicellular red alga from the Cyanidiaceae family.</title>
        <authorList>
            <person name="Servin-Garciduenas L.E."/>
            <person name="Martinez-Romero E."/>
        </authorList>
    </citation>
    <scope>NUCLEOTIDE SEQUENCE</scope>
    <source>
        <strain evidence="1">MX-AZ01</strain>
    </source>
</reference>
<dbReference type="SUPFAM" id="SSF56801">
    <property type="entry name" value="Acetyl-CoA synthetase-like"/>
    <property type="match status" value="1"/>
</dbReference>
<keyword evidence="1" id="KW-0934">Plastid</keyword>
<accession>A0A060A8J1</accession>
<name>A0A060A8J1_9RHOD</name>
<keyword evidence="1" id="KW-0436">Ligase</keyword>
<keyword evidence="1" id="KW-0150">Chloroplast</keyword>
<geneLocation type="chloroplast" evidence="1"/>